<keyword evidence="1" id="KW-0175">Coiled coil</keyword>
<accession>A0A1I6Y3M9</accession>
<sequence length="109" mass="12274">MTLITPEERILRTAELFQSVEKTLIRLRQQAEDLRKQLAAGEETDLVDGSKQVAAVERLIGACQKVEMSLVEQQRKQEGIVRGGYALDMDAARIEIGCRLARLKRCCDT</sequence>
<dbReference type="AlphaFoldDB" id="A0A1I6Y3M9"/>
<reference evidence="2 3" key="1">
    <citation type="submission" date="2016-10" db="EMBL/GenBank/DDBJ databases">
        <authorList>
            <person name="de Groot N.N."/>
        </authorList>
    </citation>
    <scope>NUCLEOTIDE SEQUENCE [LARGE SCALE GENOMIC DNA]</scope>
    <source>
        <strain evidence="2 3">CGMCC 1.10959</strain>
    </source>
</reference>
<protein>
    <submittedName>
        <fullName evidence="2">Uncharacterized protein</fullName>
    </submittedName>
</protein>
<evidence type="ECO:0000313" key="2">
    <source>
        <dbReference type="EMBL" id="SFT44704.1"/>
    </source>
</evidence>
<keyword evidence="3" id="KW-1185">Reference proteome</keyword>
<dbReference type="EMBL" id="FPAW01000002">
    <property type="protein sequence ID" value="SFT44704.1"/>
    <property type="molecule type" value="Genomic_DNA"/>
</dbReference>
<dbReference type="OrthoDB" id="7873197at2"/>
<proteinExistence type="predicted"/>
<feature type="coiled-coil region" evidence="1">
    <location>
        <begin position="17"/>
        <end position="44"/>
    </location>
</feature>
<gene>
    <name evidence="2" type="ORF">SAMN05216236_10239</name>
</gene>
<organism evidence="2 3">
    <name type="scientific">Sedimentitalea nanhaiensis</name>
    <dbReference type="NCBI Taxonomy" id="999627"/>
    <lineage>
        <taxon>Bacteria</taxon>
        <taxon>Pseudomonadati</taxon>
        <taxon>Pseudomonadota</taxon>
        <taxon>Alphaproteobacteria</taxon>
        <taxon>Rhodobacterales</taxon>
        <taxon>Paracoccaceae</taxon>
        <taxon>Sedimentitalea</taxon>
    </lineage>
</organism>
<dbReference type="Proteomes" id="UP000182466">
    <property type="component" value="Unassembled WGS sequence"/>
</dbReference>
<evidence type="ECO:0000313" key="3">
    <source>
        <dbReference type="Proteomes" id="UP000182466"/>
    </source>
</evidence>
<evidence type="ECO:0000256" key="1">
    <source>
        <dbReference type="SAM" id="Coils"/>
    </source>
</evidence>
<name>A0A1I6Y3M9_9RHOB</name>
<dbReference type="STRING" id="999627.SAMN05216236_10239"/>